<proteinExistence type="predicted"/>
<dbReference type="RefSeq" id="WP_032190252.1">
    <property type="nucleotide sequence ID" value="NZ_CP023200.1"/>
</dbReference>
<comment type="caution">
    <text evidence="1">The sequence shown here is derived from an EMBL/GenBank/DDBJ whole genome shotgun (WGS) entry which is preliminary data.</text>
</comment>
<organism evidence="1 2">
    <name type="scientific">Escherichia coli</name>
    <dbReference type="NCBI Taxonomy" id="562"/>
    <lineage>
        <taxon>Bacteria</taxon>
        <taxon>Pseudomonadati</taxon>
        <taxon>Pseudomonadota</taxon>
        <taxon>Gammaproteobacteria</taxon>
        <taxon>Enterobacterales</taxon>
        <taxon>Enterobacteriaceae</taxon>
        <taxon>Escherichia</taxon>
    </lineage>
</organism>
<evidence type="ECO:0000313" key="1">
    <source>
        <dbReference type="EMBL" id="RLY56807.1"/>
    </source>
</evidence>
<dbReference type="Proteomes" id="UP000281340">
    <property type="component" value="Unassembled WGS sequence"/>
</dbReference>
<name>A0A1M2FYU5_ECOLX</name>
<reference evidence="1 2" key="1">
    <citation type="submission" date="2018-10" db="EMBL/GenBank/DDBJ databases">
        <title>Comparison of Escherichia coli isolates recovered from retail chicken and from chicken fecal samples by antimicrobial susceptibility test and whole genome sequencing.</title>
        <authorList>
            <person name="Tang B."/>
            <person name="Ma Y."/>
            <person name="He X."/>
            <person name="Cao L."/>
            <person name="Xia X."/>
            <person name="Yang H."/>
        </authorList>
    </citation>
    <scope>NUCLEOTIDE SEQUENCE [LARGE SCALE GENOMIC DNA]</scope>
    <source>
        <strain evidence="1 2">CMJH98b</strain>
    </source>
</reference>
<sequence length="231" mass="26512">MSREVNSDFTELVTYFSEYKLKNVFENINSRGKISMIHKRYYSFMCLVYCLYHFSKEKIDANSLERLQEASSDLGTAMFMVINGAYKPANLMMRSYIENSLKSIGCLLDPSILEEKSLFKVIEQTGEHPVFKKNPLLHETLKAEYSSLCSHVHTATVKEMAHIKALNVFPEIDLVKIDNISKVIDKVVKTMISTIIRIFPDVFFSFAPEYREKILLSLTSAQRASLHSLSD</sequence>
<protein>
    <submittedName>
        <fullName evidence="1">Uncharacterized protein</fullName>
    </submittedName>
</protein>
<gene>
    <name evidence="1" type="ORF">EAI46_15505</name>
</gene>
<dbReference type="AlphaFoldDB" id="A0A1M2FYU5"/>
<accession>A0A1M2FYU5</accession>
<evidence type="ECO:0000313" key="2">
    <source>
        <dbReference type="Proteomes" id="UP000281340"/>
    </source>
</evidence>
<dbReference type="EMBL" id="RDDM01000117">
    <property type="protein sequence ID" value="RLY56807.1"/>
    <property type="molecule type" value="Genomic_DNA"/>
</dbReference>